<dbReference type="AlphaFoldDB" id="A0A1T5N7Q9"/>
<dbReference type="PROSITE" id="PS51257">
    <property type="entry name" value="PROKAR_LIPOPROTEIN"/>
    <property type="match status" value="1"/>
</dbReference>
<evidence type="ECO:0000256" key="1">
    <source>
        <dbReference type="SAM" id="SignalP"/>
    </source>
</evidence>
<evidence type="ECO:0008006" key="4">
    <source>
        <dbReference type="Google" id="ProtNLM"/>
    </source>
</evidence>
<name>A0A1T5N7Q9_9BACT</name>
<dbReference type="STRING" id="393003.SAMN05660461_0706"/>
<gene>
    <name evidence="2" type="ORF">SAMN05660461_0706</name>
</gene>
<organism evidence="2 3">
    <name type="scientific">Chitinophaga ginsengisegetis</name>
    <dbReference type="NCBI Taxonomy" id="393003"/>
    <lineage>
        <taxon>Bacteria</taxon>
        <taxon>Pseudomonadati</taxon>
        <taxon>Bacteroidota</taxon>
        <taxon>Chitinophagia</taxon>
        <taxon>Chitinophagales</taxon>
        <taxon>Chitinophagaceae</taxon>
        <taxon>Chitinophaga</taxon>
    </lineage>
</organism>
<feature type="chain" id="PRO_5013092294" description="Lipocalin-like domain-containing protein" evidence="1">
    <location>
        <begin position="27"/>
        <end position="207"/>
    </location>
</feature>
<reference evidence="2 3" key="1">
    <citation type="submission" date="2017-02" db="EMBL/GenBank/DDBJ databases">
        <authorList>
            <person name="Peterson S.W."/>
        </authorList>
    </citation>
    <scope>NUCLEOTIDE SEQUENCE [LARGE SCALE GENOMIC DNA]</scope>
    <source>
        <strain evidence="2 3">DSM 18108</strain>
    </source>
</reference>
<evidence type="ECO:0000313" key="2">
    <source>
        <dbReference type="EMBL" id="SKC96530.1"/>
    </source>
</evidence>
<proteinExistence type="predicted"/>
<sequence length="207" mass="22053">MNTYRSLMLLAVFATTLVSCGSLEMAGPDNVTPTTPPPTTPPVTGNNKIEGTWNFAGVRVNSVSSISESGAKAIVYSDYTTFNNKGVVVIDGSTFKITGMSYSIDAVIRNVLYMNGELITDLQMPFQMAMDPYNASNPYKLVGADSIYFSAGVMETPSYGGGTVEVQAAGGKISWSADTLLLTLNLNQVESSAVVTGFEVMKLVKQK</sequence>
<evidence type="ECO:0000313" key="3">
    <source>
        <dbReference type="Proteomes" id="UP000190166"/>
    </source>
</evidence>
<dbReference type="RefSeq" id="WP_079468023.1">
    <property type="nucleotide sequence ID" value="NZ_FUZZ01000001.1"/>
</dbReference>
<dbReference type="Proteomes" id="UP000190166">
    <property type="component" value="Unassembled WGS sequence"/>
</dbReference>
<accession>A0A1T5N7Q9</accession>
<keyword evidence="3" id="KW-1185">Reference proteome</keyword>
<keyword evidence="1" id="KW-0732">Signal</keyword>
<dbReference type="EMBL" id="FUZZ01000001">
    <property type="protein sequence ID" value="SKC96530.1"/>
    <property type="molecule type" value="Genomic_DNA"/>
</dbReference>
<protein>
    <recommendedName>
        <fullName evidence="4">Lipocalin-like domain-containing protein</fullName>
    </recommendedName>
</protein>
<feature type="signal peptide" evidence="1">
    <location>
        <begin position="1"/>
        <end position="26"/>
    </location>
</feature>